<gene>
    <name evidence="2" type="ORF">CAE01nite_18510</name>
</gene>
<keyword evidence="3" id="KW-1185">Reference proteome</keyword>
<accession>A0A512DCE0</accession>
<dbReference type="AlphaFoldDB" id="A0A512DCE0"/>
<dbReference type="RefSeq" id="WP_146903166.1">
    <property type="nucleotide sequence ID" value="NZ_BAAARM010000003.1"/>
</dbReference>
<reference evidence="2 3" key="1">
    <citation type="submission" date="2019-07" db="EMBL/GenBank/DDBJ databases">
        <title>Whole genome shotgun sequence of Cellulomonas aerilata NBRC 106308.</title>
        <authorList>
            <person name="Hosoyama A."/>
            <person name="Uohara A."/>
            <person name="Ohji S."/>
            <person name="Ichikawa N."/>
        </authorList>
    </citation>
    <scope>NUCLEOTIDE SEQUENCE [LARGE SCALE GENOMIC DNA]</scope>
    <source>
        <strain evidence="2 3">NBRC 106308</strain>
    </source>
</reference>
<feature type="signal peptide" evidence="1">
    <location>
        <begin position="1"/>
        <end position="24"/>
    </location>
</feature>
<keyword evidence="1" id="KW-0732">Signal</keyword>
<evidence type="ECO:0000313" key="2">
    <source>
        <dbReference type="EMBL" id="GEO34126.1"/>
    </source>
</evidence>
<protein>
    <submittedName>
        <fullName evidence="2">Uncharacterized protein</fullName>
    </submittedName>
</protein>
<dbReference type="Proteomes" id="UP000321181">
    <property type="component" value="Unassembled WGS sequence"/>
</dbReference>
<comment type="caution">
    <text evidence="2">The sequence shown here is derived from an EMBL/GenBank/DDBJ whole genome shotgun (WGS) entry which is preliminary data.</text>
</comment>
<dbReference type="OrthoDB" id="212350at2"/>
<evidence type="ECO:0000313" key="3">
    <source>
        <dbReference type="Proteomes" id="UP000321181"/>
    </source>
</evidence>
<dbReference type="EMBL" id="BJYY01000013">
    <property type="protein sequence ID" value="GEO34126.1"/>
    <property type="molecule type" value="Genomic_DNA"/>
</dbReference>
<evidence type="ECO:0000256" key="1">
    <source>
        <dbReference type="SAM" id="SignalP"/>
    </source>
</evidence>
<feature type="chain" id="PRO_5021991821" evidence="1">
    <location>
        <begin position="25"/>
        <end position="375"/>
    </location>
</feature>
<organism evidence="2 3">
    <name type="scientific">Cellulomonas aerilata</name>
    <dbReference type="NCBI Taxonomy" id="515326"/>
    <lineage>
        <taxon>Bacteria</taxon>
        <taxon>Bacillati</taxon>
        <taxon>Actinomycetota</taxon>
        <taxon>Actinomycetes</taxon>
        <taxon>Micrococcales</taxon>
        <taxon>Cellulomonadaceae</taxon>
        <taxon>Cellulomonas</taxon>
    </lineage>
</organism>
<sequence>MAHKTAALVLAVAAAVVTAGFSTADQRSTQVPAPVVTEEVPAPVVAEPAQRPLLLKHGWDIPTPRFVAENAAAMAASPFDGVVVTAPGVSSKVMRQAPLSLDHARAVLAPMVAARTTRMSHNFVIVYATPAGPFSGSWTTPVANFGAVARAASEAGAEGIFFDVESYFGSSWSRWTVCPRLTDEQCADVARERGAQTMRAMVEAAPGLTVLTSFGAWASDPSTDDALEDVPYNDISRPLAVRGHFLIGMVEAARATGSSFADGGELYTLRSPEEFRAARAWLDTGLPSEGDIVPPGLRADYAATVDVSFGVYDRPWLGRPMDTALWQTTLENALDHSERYVWAYTERHDWWGTGWPEEPVPQAWVDATRRARDSG</sequence>
<name>A0A512DCE0_9CELL</name>
<proteinExistence type="predicted"/>